<dbReference type="AlphaFoldDB" id="A0A081BVR4"/>
<reference evidence="1" key="1">
    <citation type="journal article" date="2015" name="PeerJ">
        <title>First genomic representation of candidate bacterial phylum KSB3 points to enhanced environmental sensing as a trigger of wastewater bulking.</title>
        <authorList>
            <person name="Sekiguchi Y."/>
            <person name="Ohashi A."/>
            <person name="Parks D.H."/>
            <person name="Yamauchi T."/>
            <person name="Tyson G.W."/>
            <person name="Hugenholtz P."/>
        </authorList>
    </citation>
    <scope>NUCLEOTIDE SEQUENCE [LARGE SCALE GENOMIC DNA]</scope>
</reference>
<keyword evidence="2" id="KW-1185">Reference proteome</keyword>
<accession>A0A081BVR4</accession>
<evidence type="ECO:0000313" key="1">
    <source>
        <dbReference type="EMBL" id="GAK56419.1"/>
    </source>
</evidence>
<gene>
    <name evidence="1" type="ORF">U27_03381</name>
</gene>
<evidence type="ECO:0000313" key="2">
    <source>
        <dbReference type="Proteomes" id="UP000030661"/>
    </source>
</evidence>
<dbReference type="STRING" id="1499967.U27_03381"/>
<dbReference type="HOGENOM" id="CLU_2731802_0_0_0"/>
<proteinExistence type="predicted"/>
<name>A0A081BVR4_VECG1</name>
<dbReference type="EMBL" id="DF820464">
    <property type="protein sequence ID" value="GAK56419.1"/>
    <property type="molecule type" value="Genomic_DNA"/>
</dbReference>
<protein>
    <submittedName>
        <fullName evidence="1">Uncharacterized protein</fullName>
    </submittedName>
</protein>
<organism evidence="1">
    <name type="scientific">Vecturithrix granuli</name>
    <dbReference type="NCBI Taxonomy" id="1499967"/>
    <lineage>
        <taxon>Bacteria</taxon>
        <taxon>Candidatus Moduliflexota</taxon>
        <taxon>Candidatus Vecturitrichia</taxon>
        <taxon>Candidatus Vecturitrichales</taxon>
        <taxon>Candidatus Vecturitrichaceae</taxon>
        <taxon>Candidatus Vecturithrix</taxon>
    </lineage>
</organism>
<sequence>MALQYANEKLRVTCDKEFYRKPIRLLRVDISHLHQECASDETNIQLDFLTGLSKGDNIETFRTLCLKTAKI</sequence>
<dbReference type="Proteomes" id="UP000030661">
    <property type="component" value="Unassembled WGS sequence"/>
</dbReference>